<reference evidence="1 2" key="1">
    <citation type="submission" date="2019-06" db="EMBL/GenBank/DDBJ databases">
        <title>Sequencing the genomes of 1000 actinobacteria strains.</title>
        <authorList>
            <person name="Klenk H.-P."/>
        </authorList>
    </citation>
    <scope>NUCLEOTIDE SEQUENCE [LARGE SCALE GENOMIC DNA]</scope>
    <source>
        <strain evidence="1 2">DSM 102200</strain>
    </source>
</reference>
<protein>
    <submittedName>
        <fullName evidence="1">Uncharacterized protein</fullName>
    </submittedName>
</protein>
<keyword evidence="2" id="KW-1185">Reference proteome</keyword>
<sequence>MTLTRHCSVCADERDFEQPSCADGHGADCPELACVECGMAIMVGDAPQLPVIAVSQAA</sequence>
<dbReference type="EMBL" id="VFOZ01000001">
    <property type="protein sequence ID" value="TQL99912.1"/>
    <property type="molecule type" value="Genomic_DNA"/>
</dbReference>
<evidence type="ECO:0000313" key="1">
    <source>
        <dbReference type="EMBL" id="TQL99912.1"/>
    </source>
</evidence>
<accession>A0A543CS24</accession>
<proteinExistence type="predicted"/>
<evidence type="ECO:0000313" key="2">
    <source>
        <dbReference type="Proteomes" id="UP000316096"/>
    </source>
</evidence>
<gene>
    <name evidence="1" type="ORF">FB559_5613</name>
</gene>
<name>A0A543CS24_9ACTN</name>
<comment type="caution">
    <text evidence="1">The sequence shown here is derived from an EMBL/GenBank/DDBJ whole genome shotgun (WGS) entry which is preliminary data.</text>
</comment>
<dbReference type="AlphaFoldDB" id="A0A543CS24"/>
<dbReference type="Proteomes" id="UP000316096">
    <property type="component" value="Unassembled WGS sequence"/>
</dbReference>
<organism evidence="1 2">
    <name type="scientific">Actinoallomurus bryophytorum</name>
    <dbReference type="NCBI Taxonomy" id="1490222"/>
    <lineage>
        <taxon>Bacteria</taxon>
        <taxon>Bacillati</taxon>
        <taxon>Actinomycetota</taxon>
        <taxon>Actinomycetes</taxon>
        <taxon>Streptosporangiales</taxon>
        <taxon>Thermomonosporaceae</taxon>
        <taxon>Actinoallomurus</taxon>
    </lineage>
</organism>